<comment type="caution">
    <text evidence="14">The sequence shown here is derived from an EMBL/GenBank/DDBJ whole genome shotgun (WGS) entry which is preliminary data.</text>
</comment>
<keyword evidence="6" id="KW-0547">Nucleotide-binding</keyword>
<dbReference type="SMART" id="SM00046">
    <property type="entry name" value="DAGKc"/>
    <property type="match status" value="1"/>
</dbReference>
<keyword evidence="10" id="KW-0443">Lipid metabolism</keyword>
<dbReference type="Gene3D" id="3.40.50.10330">
    <property type="entry name" value="Probable inorganic polyphosphate/atp-NAD kinase, domain 1"/>
    <property type="match status" value="1"/>
</dbReference>
<evidence type="ECO:0000256" key="7">
    <source>
        <dbReference type="ARBA" id="ARBA00022777"/>
    </source>
</evidence>
<evidence type="ECO:0000256" key="12">
    <source>
        <dbReference type="ARBA" id="ARBA00023264"/>
    </source>
</evidence>
<evidence type="ECO:0000256" key="8">
    <source>
        <dbReference type="ARBA" id="ARBA00022840"/>
    </source>
</evidence>
<keyword evidence="11" id="KW-0594">Phospholipid biosynthesis</keyword>
<dbReference type="Pfam" id="PF19279">
    <property type="entry name" value="YegS_C"/>
    <property type="match status" value="1"/>
</dbReference>
<dbReference type="GO" id="GO:0016301">
    <property type="term" value="F:kinase activity"/>
    <property type="evidence" value="ECO:0007669"/>
    <property type="project" value="UniProtKB-KW"/>
</dbReference>
<dbReference type="InterPro" id="IPR045540">
    <property type="entry name" value="YegS/DAGK_C"/>
</dbReference>
<dbReference type="InterPro" id="IPR016064">
    <property type="entry name" value="NAD/diacylglycerol_kinase_sf"/>
</dbReference>
<dbReference type="EMBL" id="JAYMFF010000004">
    <property type="protein sequence ID" value="MEC4175478.1"/>
    <property type="molecule type" value="Genomic_DNA"/>
</dbReference>
<organism evidence="14 15">
    <name type="scientific">Adlercreutzia wanghongyangiae</name>
    <dbReference type="NCBI Taxonomy" id="3111451"/>
    <lineage>
        <taxon>Bacteria</taxon>
        <taxon>Bacillati</taxon>
        <taxon>Actinomycetota</taxon>
        <taxon>Coriobacteriia</taxon>
        <taxon>Eggerthellales</taxon>
        <taxon>Eggerthellaceae</taxon>
        <taxon>Adlercreutzia</taxon>
    </lineage>
</organism>
<evidence type="ECO:0000256" key="9">
    <source>
        <dbReference type="ARBA" id="ARBA00022842"/>
    </source>
</evidence>
<keyword evidence="4" id="KW-0808">Transferase</keyword>
<keyword evidence="5" id="KW-0479">Metal-binding</keyword>
<evidence type="ECO:0000313" key="14">
    <source>
        <dbReference type="EMBL" id="MEC4175478.1"/>
    </source>
</evidence>
<feature type="domain" description="DAGKc" evidence="13">
    <location>
        <begin position="3"/>
        <end position="138"/>
    </location>
</feature>
<dbReference type="Gene3D" id="2.60.200.40">
    <property type="match status" value="1"/>
</dbReference>
<keyword evidence="9" id="KW-0460">Magnesium</keyword>
<keyword evidence="3" id="KW-0444">Lipid biosynthesis</keyword>
<dbReference type="NCBIfam" id="TIGR00147">
    <property type="entry name" value="YegS/Rv2252/BmrU family lipid kinase"/>
    <property type="match status" value="1"/>
</dbReference>
<comment type="cofactor">
    <cofactor evidence="1">
        <name>Mg(2+)</name>
        <dbReference type="ChEBI" id="CHEBI:18420"/>
    </cofactor>
</comment>
<evidence type="ECO:0000256" key="3">
    <source>
        <dbReference type="ARBA" id="ARBA00022516"/>
    </source>
</evidence>
<accession>A0ABU6IG99</accession>
<name>A0ABU6IG99_9ACTN</name>
<evidence type="ECO:0000256" key="1">
    <source>
        <dbReference type="ARBA" id="ARBA00001946"/>
    </source>
</evidence>
<gene>
    <name evidence="14" type="ORF">VIN30_03340</name>
</gene>
<evidence type="ECO:0000313" key="15">
    <source>
        <dbReference type="Proteomes" id="UP001349994"/>
    </source>
</evidence>
<reference evidence="14 15" key="1">
    <citation type="submission" date="2024-01" db="EMBL/GenBank/DDBJ databases">
        <title>novel species in genus Adlercreutzia.</title>
        <authorList>
            <person name="Liu X."/>
        </authorList>
    </citation>
    <scope>NUCLEOTIDE SEQUENCE [LARGE SCALE GENOMIC DNA]</scope>
    <source>
        <strain evidence="14 15">R7</strain>
    </source>
</reference>
<dbReference type="InterPro" id="IPR005218">
    <property type="entry name" value="Diacylglycerol/lipid_kinase"/>
</dbReference>
<keyword evidence="12" id="KW-1208">Phospholipid metabolism</keyword>
<keyword evidence="15" id="KW-1185">Reference proteome</keyword>
<dbReference type="RefSeq" id="WP_338209275.1">
    <property type="nucleotide sequence ID" value="NZ_JAYMFF010000004.1"/>
</dbReference>
<evidence type="ECO:0000256" key="10">
    <source>
        <dbReference type="ARBA" id="ARBA00023098"/>
    </source>
</evidence>
<proteinExistence type="inferred from homology"/>
<dbReference type="PROSITE" id="PS50146">
    <property type="entry name" value="DAGK"/>
    <property type="match status" value="1"/>
</dbReference>
<dbReference type="Pfam" id="PF00781">
    <property type="entry name" value="DAGK_cat"/>
    <property type="match status" value="1"/>
</dbReference>
<evidence type="ECO:0000256" key="5">
    <source>
        <dbReference type="ARBA" id="ARBA00022723"/>
    </source>
</evidence>
<evidence type="ECO:0000256" key="2">
    <source>
        <dbReference type="ARBA" id="ARBA00005983"/>
    </source>
</evidence>
<keyword evidence="8" id="KW-0067">ATP-binding</keyword>
<sequence>MATRCGTIAIIANPAAQNGRGAWTAVEAASLLRAKVGEGGFKLLLTERAGHATALAAQLGPEVGAVVALGGDGLINEVACGLMERDADERPVLGVIPAGSGNDYAATLGMASSLPAAIDQILAFRTGPADVGRVNGHYFVETLSFGLDAAIALDTVERRVRTGRAGTRLYLESAVDQLFHHLNIYDFTARFEGVPNAEPDVRTVEAAAYLLAVQIGPTYGGHFRITPDAALDDGLFDVCWAVPELAPRRALAVLLAARFGRHTGNKHIHFQRSRALTLDFDQEPPAQIDGEKITGTHFAIDCIPHALTVVLGH</sequence>
<dbReference type="Proteomes" id="UP001349994">
    <property type="component" value="Unassembled WGS sequence"/>
</dbReference>
<dbReference type="PANTHER" id="PTHR12358">
    <property type="entry name" value="SPHINGOSINE KINASE"/>
    <property type="match status" value="1"/>
</dbReference>
<protein>
    <submittedName>
        <fullName evidence="14">YegS/Rv2252/BmrU family lipid kinase</fullName>
    </submittedName>
</protein>
<dbReference type="PANTHER" id="PTHR12358:SF106">
    <property type="entry name" value="LIPID KINASE YEGS"/>
    <property type="match status" value="1"/>
</dbReference>
<dbReference type="InterPro" id="IPR001206">
    <property type="entry name" value="Diacylglycerol_kinase_cat_dom"/>
</dbReference>
<dbReference type="InterPro" id="IPR050187">
    <property type="entry name" value="Lipid_Phosphate_FormReg"/>
</dbReference>
<comment type="similarity">
    <text evidence="2">Belongs to the diacylglycerol/lipid kinase family.</text>
</comment>
<evidence type="ECO:0000259" key="13">
    <source>
        <dbReference type="PROSITE" id="PS50146"/>
    </source>
</evidence>
<dbReference type="InterPro" id="IPR017438">
    <property type="entry name" value="ATP-NAD_kinase_N"/>
</dbReference>
<evidence type="ECO:0000256" key="6">
    <source>
        <dbReference type="ARBA" id="ARBA00022741"/>
    </source>
</evidence>
<keyword evidence="7 14" id="KW-0418">Kinase</keyword>
<dbReference type="SUPFAM" id="SSF111331">
    <property type="entry name" value="NAD kinase/diacylglycerol kinase-like"/>
    <property type="match status" value="1"/>
</dbReference>
<evidence type="ECO:0000256" key="11">
    <source>
        <dbReference type="ARBA" id="ARBA00023209"/>
    </source>
</evidence>
<evidence type="ECO:0000256" key="4">
    <source>
        <dbReference type="ARBA" id="ARBA00022679"/>
    </source>
</evidence>